<reference evidence="1 2" key="1">
    <citation type="submission" date="2017-10" db="EMBL/GenBank/DDBJ databases">
        <title>Comparative genomics in systemic dimorphic fungi from Ajellomycetaceae.</title>
        <authorList>
            <person name="Munoz J.F."/>
            <person name="Mcewen J.G."/>
            <person name="Clay O.K."/>
            <person name="Cuomo C.A."/>
        </authorList>
    </citation>
    <scope>NUCLEOTIDE SEQUENCE [LARGE SCALE GENOMIC DNA]</scope>
    <source>
        <strain evidence="1 2">UAMH7299</strain>
    </source>
</reference>
<accession>A0A2B7WZR9</accession>
<comment type="caution">
    <text evidence="1">The sequence shown here is derived from an EMBL/GenBank/DDBJ whole genome shotgun (WGS) entry which is preliminary data.</text>
</comment>
<evidence type="ECO:0000313" key="1">
    <source>
        <dbReference type="EMBL" id="PGH02175.1"/>
    </source>
</evidence>
<name>A0A2B7WZR9_POLH7</name>
<dbReference type="EMBL" id="PDNA01000226">
    <property type="protein sequence ID" value="PGH02175.1"/>
    <property type="molecule type" value="Genomic_DNA"/>
</dbReference>
<dbReference type="OrthoDB" id="4181927at2759"/>
<protein>
    <submittedName>
        <fullName evidence="1">Uncharacterized protein</fullName>
    </submittedName>
</protein>
<dbReference type="Proteomes" id="UP000224634">
    <property type="component" value="Unassembled WGS sequence"/>
</dbReference>
<sequence length="119" mass="13655">MDVRLLHLFIEDYGIERETERGYKPAKLIHETLQYVISKDSFLTFVFTFLHENLTNVTSNMTSALSYFGDFASWVPAARNKLMHAIEGFANYMSVVRQIPATNTYLVVNHAPVDPHSSR</sequence>
<proteinExistence type="predicted"/>
<dbReference type="AlphaFoldDB" id="A0A2B7WZR9"/>
<gene>
    <name evidence="1" type="ORF">AJ80_08898</name>
</gene>
<evidence type="ECO:0000313" key="2">
    <source>
        <dbReference type="Proteomes" id="UP000224634"/>
    </source>
</evidence>
<keyword evidence="2" id="KW-1185">Reference proteome</keyword>
<organism evidence="1 2">
    <name type="scientific">Polytolypa hystricis (strain UAMH7299)</name>
    <dbReference type="NCBI Taxonomy" id="1447883"/>
    <lineage>
        <taxon>Eukaryota</taxon>
        <taxon>Fungi</taxon>
        <taxon>Dikarya</taxon>
        <taxon>Ascomycota</taxon>
        <taxon>Pezizomycotina</taxon>
        <taxon>Eurotiomycetes</taxon>
        <taxon>Eurotiomycetidae</taxon>
        <taxon>Onygenales</taxon>
        <taxon>Onygenales incertae sedis</taxon>
        <taxon>Polytolypa</taxon>
    </lineage>
</organism>